<dbReference type="InterPro" id="IPR005061">
    <property type="entry name" value="Ist1"/>
</dbReference>
<evidence type="ECO:0008006" key="5">
    <source>
        <dbReference type="Google" id="ProtNLM"/>
    </source>
</evidence>
<feature type="region of interest" description="Disordered" evidence="2">
    <location>
        <begin position="193"/>
        <end position="239"/>
    </location>
</feature>
<evidence type="ECO:0000313" key="4">
    <source>
        <dbReference type="Proteomes" id="UP000026962"/>
    </source>
</evidence>
<feature type="region of interest" description="Disordered" evidence="2">
    <location>
        <begin position="385"/>
        <end position="633"/>
    </location>
</feature>
<dbReference type="GO" id="GO:0015031">
    <property type="term" value="P:protein transport"/>
    <property type="evidence" value="ECO:0007669"/>
    <property type="project" value="InterPro"/>
</dbReference>
<organism evidence="3">
    <name type="scientific">Oryza punctata</name>
    <name type="common">Red rice</name>
    <dbReference type="NCBI Taxonomy" id="4537"/>
    <lineage>
        <taxon>Eukaryota</taxon>
        <taxon>Viridiplantae</taxon>
        <taxon>Streptophyta</taxon>
        <taxon>Embryophyta</taxon>
        <taxon>Tracheophyta</taxon>
        <taxon>Spermatophyta</taxon>
        <taxon>Magnoliopsida</taxon>
        <taxon>Liliopsida</taxon>
        <taxon>Poales</taxon>
        <taxon>Poaceae</taxon>
        <taxon>BOP clade</taxon>
        <taxon>Oryzoideae</taxon>
        <taxon>Oryzeae</taxon>
        <taxon>Oryzinae</taxon>
        <taxon>Oryza</taxon>
    </lineage>
</organism>
<dbReference type="Pfam" id="PF03398">
    <property type="entry name" value="Ist1"/>
    <property type="match status" value="1"/>
</dbReference>
<dbReference type="InterPro" id="IPR042277">
    <property type="entry name" value="IST1-like"/>
</dbReference>
<reference evidence="3" key="2">
    <citation type="submission" date="2018-05" db="EMBL/GenBank/DDBJ databases">
        <title>OpunRS2 (Oryza punctata Reference Sequence Version 2).</title>
        <authorList>
            <person name="Zhang J."/>
            <person name="Kudrna D."/>
            <person name="Lee S."/>
            <person name="Talag J."/>
            <person name="Welchert J."/>
            <person name="Wing R.A."/>
        </authorList>
    </citation>
    <scope>NUCLEOTIDE SEQUENCE [LARGE SCALE GENOMIC DNA]</scope>
</reference>
<feature type="region of interest" description="Disordered" evidence="2">
    <location>
        <begin position="330"/>
        <end position="362"/>
    </location>
</feature>
<keyword evidence="4" id="KW-1185">Reference proteome</keyword>
<comment type="similarity">
    <text evidence="1">Belongs to the IST1 family.</text>
</comment>
<dbReference type="STRING" id="4537.A0A0E0LEW2"/>
<proteinExistence type="inferred from homology"/>
<dbReference type="OMA" id="MHPPGRA"/>
<dbReference type="Gene3D" id="1.20.1260.60">
    <property type="entry name" value="Vacuolar protein sorting-associated protein Ist1"/>
    <property type="match status" value="1"/>
</dbReference>
<evidence type="ECO:0000256" key="2">
    <source>
        <dbReference type="SAM" id="MobiDB-lite"/>
    </source>
</evidence>
<dbReference type="Proteomes" id="UP000026962">
    <property type="component" value="Chromosome 6"/>
</dbReference>
<dbReference type="HOGENOM" id="CLU_016990_1_0_1"/>
<evidence type="ECO:0000256" key="1">
    <source>
        <dbReference type="ARBA" id="ARBA00005536"/>
    </source>
</evidence>
<dbReference type="PANTHER" id="PTHR12161:SF90">
    <property type="entry name" value="OS06G0687000 PROTEIN"/>
    <property type="match status" value="1"/>
</dbReference>
<feature type="compositionally biased region" description="Basic and acidic residues" evidence="2">
    <location>
        <begin position="340"/>
        <end position="355"/>
    </location>
</feature>
<dbReference type="Gramene" id="OPUNC06G23010.1">
    <property type="protein sequence ID" value="OPUNC06G23010.1"/>
    <property type="gene ID" value="OPUNC06G23010"/>
</dbReference>
<sequence>MFDNLLNSKFYNKCKHAFKCTRTRLALIRRKKQAMIRFMKKDIADLITNGLDTHAFGRMDGLIIEMNHASCYDMIEQFCEYIGKQLNSLQKQRDCPQETREAVSTLIFAAARFPDLPELCDLRHIFTERYGNFLEPFVSLEFVQKLDNKLFTNEEKLQAMRSVSEELLVDFDIKALKIKLWATPETKHDLLEKDSKKQVELTMPLSSKQKGDDDAPSGRKSEAATPLGHKKKLEVSLKQQKDVHPVADGIDRLRENTRRQHADKSDGMGHVEKPVSNSEMKRRNIQKEVQKANRKDGRPCEKELMEAVELDLNGLPKKDLGLLKVPETESKKTVALNVKPKKDSDLEKENGGDFGHHHRSHMPCAPDHADSGLRALGLDKQGLKSVNPLNGNTKNRMPPYSKLDGATGKNCTDKEENTGCLNARPQHLADKGNPVQDRQRVPERAAYVRPPYIKPKLDMQAVNDDPAEGAASDYSKCVIPEQTDHLSDKDPLRPVSVRRKYAKPPAPAAVYDEAPVNEKVSTRTPSGSHRRHTSRQNAVDDGSARRDGSRQPHGGNKMDDVNGENVQRTPSSRPRHSGRRNGSLYTDDYDRFMQRHQSEEDEAAIDFGNLLPRTGNGHRRHKSRNTDACSGVDEEERMMDKLLRHYSKKGLDAEIHTSPTNKTVDVNGAEEQSQQNGSMHPPGRAISLPGESVRPDEDVKVPARSTSLQPDCPRSVHVHPKMPDFDELAARVSALRKA</sequence>
<feature type="region of interest" description="Disordered" evidence="2">
    <location>
        <begin position="254"/>
        <end position="282"/>
    </location>
</feature>
<dbReference type="EnsemblPlants" id="OPUNC06G23010.1">
    <property type="protein sequence ID" value="OPUNC06G23010.1"/>
    <property type="gene ID" value="OPUNC06G23010"/>
</dbReference>
<evidence type="ECO:0000313" key="3">
    <source>
        <dbReference type="EnsemblPlants" id="OPUNC06G23010.1"/>
    </source>
</evidence>
<dbReference type="AlphaFoldDB" id="A0A0E0LEW2"/>
<feature type="compositionally biased region" description="Basic and acidic residues" evidence="2">
    <location>
        <begin position="588"/>
        <end position="598"/>
    </location>
</feature>
<feature type="region of interest" description="Disordered" evidence="2">
    <location>
        <begin position="650"/>
        <end position="720"/>
    </location>
</feature>
<name>A0A0E0LEW2_ORYPU</name>
<feature type="compositionally biased region" description="Polar residues" evidence="2">
    <location>
        <begin position="657"/>
        <end position="678"/>
    </location>
</feature>
<dbReference type="FunFam" id="1.20.1260.60:FF:000002">
    <property type="entry name" value="Vacuolar protein sorting-associated protein IST1"/>
    <property type="match status" value="1"/>
</dbReference>
<feature type="compositionally biased region" description="Basic and acidic residues" evidence="2">
    <location>
        <begin position="482"/>
        <end position="492"/>
    </location>
</feature>
<dbReference type="PANTHER" id="PTHR12161">
    <property type="entry name" value="IST1 FAMILY MEMBER"/>
    <property type="match status" value="1"/>
</dbReference>
<accession>A0A0E0LEW2</accession>
<dbReference type="eggNOG" id="KOG2027">
    <property type="taxonomic scope" value="Eukaryota"/>
</dbReference>
<reference evidence="3" key="1">
    <citation type="submission" date="2015-04" db="UniProtKB">
        <authorList>
            <consortium name="EnsemblPlants"/>
        </authorList>
    </citation>
    <scope>IDENTIFICATION</scope>
</reference>
<feature type="compositionally biased region" description="Basic and acidic residues" evidence="2">
    <location>
        <begin position="542"/>
        <end position="560"/>
    </location>
</feature>
<protein>
    <recommendedName>
        <fullName evidence="5">IST1-like protein</fullName>
    </recommendedName>
</protein>
<feature type="compositionally biased region" description="Basic and acidic residues" evidence="2">
    <location>
        <begin position="209"/>
        <end position="222"/>
    </location>
</feature>